<dbReference type="AlphaFoldDB" id="A0A699VLA7"/>
<evidence type="ECO:0000313" key="1">
    <source>
        <dbReference type="EMBL" id="GFD32544.1"/>
    </source>
</evidence>
<comment type="caution">
    <text evidence="1">The sequence shown here is derived from an EMBL/GenBank/DDBJ whole genome shotgun (WGS) entry which is preliminary data.</text>
</comment>
<sequence length="71" mass="7956">MVQAQNMSTTIPAAAIILTIVVPTPSKGEGGEFSKVQKERLLVELFKKRKKHFAALRAHEKRNKPPTKTQM</sequence>
<name>A0A699VLA7_TANCI</name>
<accession>A0A699VLA7</accession>
<proteinExistence type="predicted"/>
<gene>
    <name evidence="1" type="ORF">Tci_904513</name>
</gene>
<protein>
    <submittedName>
        <fullName evidence="1">Uncharacterized protein</fullName>
    </submittedName>
</protein>
<reference evidence="1" key="1">
    <citation type="journal article" date="2019" name="Sci. Rep.">
        <title>Draft genome of Tanacetum cinerariifolium, the natural source of mosquito coil.</title>
        <authorList>
            <person name="Yamashiro T."/>
            <person name="Shiraishi A."/>
            <person name="Satake H."/>
            <person name="Nakayama K."/>
        </authorList>
    </citation>
    <scope>NUCLEOTIDE SEQUENCE</scope>
</reference>
<dbReference type="EMBL" id="BKCJ011425670">
    <property type="protein sequence ID" value="GFD32544.1"/>
    <property type="molecule type" value="Genomic_DNA"/>
</dbReference>
<organism evidence="1">
    <name type="scientific">Tanacetum cinerariifolium</name>
    <name type="common">Dalmatian daisy</name>
    <name type="synonym">Chrysanthemum cinerariifolium</name>
    <dbReference type="NCBI Taxonomy" id="118510"/>
    <lineage>
        <taxon>Eukaryota</taxon>
        <taxon>Viridiplantae</taxon>
        <taxon>Streptophyta</taxon>
        <taxon>Embryophyta</taxon>
        <taxon>Tracheophyta</taxon>
        <taxon>Spermatophyta</taxon>
        <taxon>Magnoliopsida</taxon>
        <taxon>eudicotyledons</taxon>
        <taxon>Gunneridae</taxon>
        <taxon>Pentapetalae</taxon>
        <taxon>asterids</taxon>
        <taxon>campanulids</taxon>
        <taxon>Asterales</taxon>
        <taxon>Asteraceae</taxon>
        <taxon>Asteroideae</taxon>
        <taxon>Anthemideae</taxon>
        <taxon>Anthemidinae</taxon>
        <taxon>Tanacetum</taxon>
    </lineage>
</organism>